<organism evidence="2 3">
    <name type="scientific">Heliobacterium mobile</name>
    <name type="common">Heliobacillus mobilis</name>
    <dbReference type="NCBI Taxonomy" id="28064"/>
    <lineage>
        <taxon>Bacteria</taxon>
        <taxon>Bacillati</taxon>
        <taxon>Bacillota</taxon>
        <taxon>Clostridia</taxon>
        <taxon>Eubacteriales</taxon>
        <taxon>Heliobacteriaceae</taxon>
        <taxon>Heliobacterium</taxon>
    </lineage>
</organism>
<feature type="domain" description="Ribosomal protein eL8/eL30/eS12/Gadd45" evidence="1">
    <location>
        <begin position="5"/>
        <end position="93"/>
    </location>
</feature>
<proteinExistence type="predicted"/>
<dbReference type="Gene3D" id="3.30.1330.30">
    <property type="match status" value="1"/>
</dbReference>
<dbReference type="InterPro" id="IPR004038">
    <property type="entry name" value="Ribosomal_eL8/eL30/eS12/Gad45"/>
</dbReference>
<keyword evidence="3" id="KW-1185">Reference proteome</keyword>
<gene>
    <name evidence="2" type="ORF">GJ688_16075</name>
</gene>
<dbReference type="AlphaFoldDB" id="A0A6I3SP49"/>
<reference evidence="2 3" key="1">
    <citation type="submission" date="2019-11" db="EMBL/GenBank/DDBJ databases">
        <title>Whole-genome sequence of a the green, strictly anaerobic photosynthetic bacterium Heliobacillus mobilis DSM 6151.</title>
        <authorList>
            <person name="Kyndt J.A."/>
            <person name="Meyer T.E."/>
        </authorList>
    </citation>
    <scope>NUCLEOTIDE SEQUENCE [LARGE SCALE GENOMIC DNA]</scope>
    <source>
        <strain evidence="2 3">DSM 6151</strain>
    </source>
</reference>
<name>A0A6I3SP49_HELMO</name>
<dbReference type="InterPro" id="IPR029064">
    <property type="entry name" value="Ribosomal_eL30-like_sf"/>
</dbReference>
<dbReference type="Pfam" id="PF01248">
    <property type="entry name" value="Ribosomal_L7Ae"/>
    <property type="match status" value="1"/>
</dbReference>
<comment type="caution">
    <text evidence="2">The sequence shown here is derived from an EMBL/GenBank/DDBJ whole genome shotgun (WGS) entry which is preliminary data.</text>
</comment>
<evidence type="ECO:0000313" key="3">
    <source>
        <dbReference type="Proteomes" id="UP000430670"/>
    </source>
</evidence>
<dbReference type="OrthoDB" id="9794863at2"/>
<dbReference type="SUPFAM" id="SSF55315">
    <property type="entry name" value="L30e-like"/>
    <property type="match status" value="1"/>
</dbReference>
<evidence type="ECO:0000313" key="2">
    <source>
        <dbReference type="EMBL" id="MTV50465.1"/>
    </source>
</evidence>
<protein>
    <submittedName>
        <fullName evidence="2">L7Ae/L30e/S12e/Gadd45 family protein</fullName>
    </submittedName>
</protein>
<dbReference type="RefSeq" id="WP_155477553.1">
    <property type="nucleotide sequence ID" value="NZ_WNKU01000026.1"/>
</dbReference>
<sequence>MVTNKIYGLLGLARRAGKIASGDSAVEANLKKQKVALLLVAEDASSGVTDKFSHWCADLKVPVVTFGQKESIGSALGQSPRSLVAVLDDGFARAIRKAISETSTESSQISRR</sequence>
<accession>A0A6I3SP49</accession>
<dbReference type="EMBL" id="WNKU01000026">
    <property type="protein sequence ID" value="MTV50465.1"/>
    <property type="molecule type" value="Genomic_DNA"/>
</dbReference>
<dbReference type="Proteomes" id="UP000430670">
    <property type="component" value="Unassembled WGS sequence"/>
</dbReference>
<evidence type="ECO:0000259" key="1">
    <source>
        <dbReference type="Pfam" id="PF01248"/>
    </source>
</evidence>